<evidence type="ECO:0000256" key="3">
    <source>
        <dbReference type="ARBA" id="ARBA00007725"/>
    </source>
</evidence>
<evidence type="ECO:0000313" key="11">
    <source>
        <dbReference type="Proteomes" id="UP001317963"/>
    </source>
</evidence>
<evidence type="ECO:0000313" key="10">
    <source>
        <dbReference type="EMBL" id="UZP74693.1"/>
    </source>
</evidence>
<evidence type="ECO:0000256" key="2">
    <source>
        <dbReference type="ARBA" id="ARBA00004651"/>
    </source>
</evidence>
<reference evidence="10 11" key="1">
    <citation type="submission" date="2019-02" db="EMBL/GenBank/DDBJ databases">
        <title>Halieaceae_genomes.</title>
        <authorList>
            <person name="Li S.-H."/>
        </authorList>
    </citation>
    <scope>NUCLEOTIDE SEQUENCE [LARGE SCALE GENOMIC DNA]</scope>
    <source>
        <strain evidence="10 11">JH123</strain>
    </source>
</reference>
<comment type="function">
    <text evidence="1">Part of the ABC transporter complex LptBFG involved in the translocation of lipopolysaccharide (LPS) from the inner membrane to the outer membrane.</text>
</comment>
<evidence type="ECO:0000256" key="6">
    <source>
        <dbReference type="ARBA" id="ARBA00022989"/>
    </source>
</evidence>
<dbReference type="PANTHER" id="PTHR33529:SF2">
    <property type="entry name" value="LIPOPOLYSACCHARIDE EXPORT SYSTEM PERMEASE PROTEIN LPTG"/>
    <property type="match status" value="1"/>
</dbReference>
<proteinExistence type="inferred from homology"/>
<feature type="transmembrane region" description="Helical" evidence="9">
    <location>
        <begin position="93"/>
        <end position="114"/>
    </location>
</feature>
<comment type="similarity">
    <text evidence="3">Belongs to the LptF/LptG family.</text>
</comment>
<keyword evidence="6 9" id="KW-1133">Transmembrane helix</keyword>
<gene>
    <name evidence="10" type="primary">lptG</name>
    <name evidence="10" type="ORF">E0F26_08050</name>
</gene>
<evidence type="ECO:0000256" key="9">
    <source>
        <dbReference type="SAM" id="Phobius"/>
    </source>
</evidence>
<feature type="transmembrane region" description="Helical" evidence="9">
    <location>
        <begin position="63"/>
        <end position="81"/>
    </location>
</feature>
<dbReference type="RefSeq" id="WP_279241153.1">
    <property type="nucleotide sequence ID" value="NZ_CP036501.1"/>
</dbReference>
<name>A0ABY6Q704_9GAMM</name>
<dbReference type="Pfam" id="PF03739">
    <property type="entry name" value="LptF_LptG"/>
    <property type="match status" value="1"/>
</dbReference>
<evidence type="ECO:0000256" key="4">
    <source>
        <dbReference type="ARBA" id="ARBA00022475"/>
    </source>
</evidence>
<comment type="subunit">
    <text evidence="8">Component of the lipopolysaccharide transport and assembly complex. The LptBFG transporter is composed of two ATP-binding proteins (LptB) and two transmembrane proteins (LptF and LptG).</text>
</comment>
<keyword evidence="5 9" id="KW-0812">Transmembrane</keyword>
<protein>
    <submittedName>
        <fullName evidence="10">LPS export ABC transporter permease LptG</fullName>
    </submittedName>
</protein>
<evidence type="ECO:0000256" key="5">
    <source>
        <dbReference type="ARBA" id="ARBA00022692"/>
    </source>
</evidence>
<evidence type="ECO:0000256" key="1">
    <source>
        <dbReference type="ARBA" id="ARBA00002265"/>
    </source>
</evidence>
<comment type="subcellular location">
    <subcellularLocation>
        <location evidence="2">Cell membrane</location>
        <topology evidence="2">Multi-pass membrane protein</topology>
    </subcellularLocation>
</comment>
<accession>A0ABY6Q704</accession>
<feature type="transmembrane region" description="Helical" evidence="9">
    <location>
        <begin position="272"/>
        <end position="290"/>
    </location>
</feature>
<feature type="transmembrane region" description="Helical" evidence="9">
    <location>
        <begin position="325"/>
        <end position="349"/>
    </location>
</feature>
<evidence type="ECO:0000256" key="8">
    <source>
        <dbReference type="ARBA" id="ARBA00026081"/>
    </source>
</evidence>
<dbReference type="NCBIfam" id="TIGR04408">
    <property type="entry name" value="LptG_lptG"/>
    <property type="match status" value="1"/>
</dbReference>
<evidence type="ECO:0000256" key="7">
    <source>
        <dbReference type="ARBA" id="ARBA00023136"/>
    </source>
</evidence>
<keyword evidence="7 9" id="KW-0472">Membrane</keyword>
<organism evidence="10 11">
    <name type="scientific">Candidatus Paraluminiphilus aquimaris</name>
    <dbReference type="NCBI Taxonomy" id="2518994"/>
    <lineage>
        <taxon>Bacteria</taxon>
        <taxon>Pseudomonadati</taxon>
        <taxon>Pseudomonadota</taxon>
        <taxon>Gammaproteobacteria</taxon>
        <taxon>Cellvibrionales</taxon>
        <taxon>Halieaceae</taxon>
        <taxon>Candidatus Paraluminiphilus</taxon>
    </lineage>
</organism>
<dbReference type="InterPro" id="IPR030923">
    <property type="entry name" value="LptG"/>
</dbReference>
<dbReference type="PANTHER" id="PTHR33529">
    <property type="entry name" value="SLR0882 PROTEIN-RELATED"/>
    <property type="match status" value="1"/>
</dbReference>
<keyword evidence="11" id="KW-1185">Reference proteome</keyword>
<sequence>MRQLDRYLMTNLFWSILGVLGVLVGLDALSQLIDDLGDLSDTYHFSDLLVFIGLTIPRRIQEFVPYATLIGALFGLGRLATTSELTVMRTAGLSLPTLAWMAIKPALIIALGGFCVGEYVAPVSEQMAISQRALAQRDDPNMAGRYGAWNRDGNTFINVEAVQRGGLIFGVILIEFDEQGTLTRTVSADRGTYQSQQWLLEGVSITEVSETGTRVERLTTKTWESEITPNLLTLDAVKPESLPATQLWQYAAYLRGQGLLANDIELAFWNKVLQPLSCAGLVVLAMSFIFGPLREGNMSTRIFVGVLAGVIFRISQDFFGPLSLLLGLGGGVAALLTVLLCWVAGIGLLRRQL</sequence>
<dbReference type="Proteomes" id="UP001317963">
    <property type="component" value="Chromosome"/>
</dbReference>
<feature type="transmembrane region" description="Helical" evidence="9">
    <location>
        <begin position="12"/>
        <end position="33"/>
    </location>
</feature>
<dbReference type="InterPro" id="IPR005495">
    <property type="entry name" value="LptG/LptF_permease"/>
</dbReference>
<dbReference type="EMBL" id="CP036501">
    <property type="protein sequence ID" value="UZP74693.1"/>
    <property type="molecule type" value="Genomic_DNA"/>
</dbReference>
<keyword evidence="4" id="KW-1003">Cell membrane</keyword>